<evidence type="ECO:0000313" key="3">
    <source>
        <dbReference type="Proteomes" id="UP000243052"/>
    </source>
</evidence>
<dbReference type="GeneID" id="28723557"/>
<dbReference type="RefSeq" id="XP_017987312.1">
    <property type="nucleotide sequence ID" value="XM_018132110.1"/>
</dbReference>
<name>A0A0X8HRX2_9SACH</name>
<reference evidence="2 3" key="1">
    <citation type="submission" date="2016-01" db="EMBL/GenBank/DDBJ databases">
        <title>Genome sequence of the yeast Holleya sinecauda.</title>
        <authorList>
            <person name="Dietrich F.S."/>
        </authorList>
    </citation>
    <scope>NUCLEOTIDE SEQUENCE [LARGE SCALE GENOMIC DNA]</scope>
    <source>
        <strain evidence="2 3">ATCC 58844</strain>
    </source>
</reference>
<feature type="region of interest" description="Disordered" evidence="1">
    <location>
        <begin position="1"/>
        <end position="20"/>
    </location>
</feature>
<feature type="compositionally biased region" description="Basic and acidic residues" evidence="1">
    <location>
        <begin position="8"/>
        <end position="18"/>
    </location>
</feature>
<keyword evidence="3" id="KW-1185">Reference proteome</keyword>
<evidence type="ECO:0000256" key="1">
    <source>
        <dbReference type="SAM" id="MobiDB-lite"/>
    </source>
</evidence>
<dbReference type="EMBL" id="CP014244">
    <property type="protein sequence ID" value="AMD20316.1"/>
    <property type="molecule type" value="Genomic_DNA"/>
</dbReference>
<sequence>MATKRARKDSNNFNDKRTQGFRAGGALALLMSSARSAEPPNRNTDKTMDEQAVSCYYCTERLACRECEVCEYSVCNVCSVCSERCLNCR</sequence>
<proteinExistence type="predicted"/>
<gene>
    <name evidence="2" type="ORF">AW171_hschr42203</name>
</gene>
<protein>
    <submittedName>
        <fullName evidence="2">HDL428Wp</fullName>
    </submittedName>
</protein>
<evidence type="ECO:0000313" key="2">
    <source>
        <dbReference type="EMBL" id="AMD20316.1"/>
    </source>
</evidence>
<dbReference type="Proteomes" id="UP000243052">
    <property type="component" value="Chromosome iv"/>
</dbReference>
<dbReference type="AlphaFoldDB" id="A0A0X8HRX2"/>
<organism evidence="2 3">
    <name type="scientific">Eremothecium sinecaudum</name>
    <dbReference type="NCBI Taxonomy" id="45286"/>
    <lineage>
        <taxon>Eukaryota</taxon>
        <taxon>Fungi</taxon>
        <taxon>Dikarya</taxon>
        <taxon>Ascomycota</taxon>
        <taxon>Saccharomycotina</taxon>
        <taxon>Saccharomycetes</taxon>
        <taxon>Saccharomycetales</taxon>
        <taxon>Saccharomycetaceae</taxon>
        <taxon>Eremothecium</taxon>
    </lineage>
</organism>
<accession>A0A0X8HRX2</accession>